<dbReference type="HOGENOM" id="CLU_000445_90_10_0"/>
<dbReference type="SUPFAM" id="SSF46894">
    <property type="entry name" value="C-terminal effector domain of the bipartite response regulators"/>
    <property type="match status" value="1"/>
</dbReference>
<dbReference type="AlphaFoldDB" id="E8X4C2"/>
<dbReference type="InterPro" id="IPR000792">
    <property type="entry name" value="Tscrpt_reg_LuxR_C"/>
</dbReference>
<dbReference type="PRINTS" id="PR00038">
    <property type="entry name" value="HTHLUXR"/>
</dbReference>
<dbReference type="SUPFAM" id="SSF52172">
    <property type="entry name" value="CheY-like"/>
    <property type="match status" value="1"/>
</dbReference>
<dbReference type="STRING" id="1198114.AciX9_1186"/>
<dbReference type="PaxDb" id="1198114-AciX9_1186"/>
<dbReference type="PROSITE" id="PS50043">
    <property type="entry name" value="HTH_LUXR_2"/>
    <property type="match status" value="1"/>
</dbReference>
<dbReference type="eggNOG" id="COG2197">
    <property type="taxonomic scope" value="Bacteria"/>
</dbReference>
<dbReference type="InterPro" id="IPR016032">
    <property type="entry name" value="Sig_transdc_resp-reg_C-effctor"/>
</dbReference>
<dbReference type="InterPro" id="IPR039420">
    <property type="entry name" value="WalR-like"/>
</dbReference>
<dbReference type="InterPro" id="IPR011006">
    <property type="entry name" value="CheY-like_superfamily"/>
</dbReference>
<dbReference type="RefSeq" id="WP_013579572.1">
    <property type="nucleotide sequence ID" value="NC_015064.1"/>
</dbReference>
<accession>E8X4C2</accession>
<evidence type="ECO:0000256" key="1">
    <source>
        <dbReference type="ARBA" id="ARBA00023125"/>
    </source>
</evidence>
<dbReference type="Proteomes" id="UP000000343">
    <property type="component" value="Chromosome"/>
</dbReference>
<dbReference type="CDD" id="cd06170">
    <property type="entry name" value="LuxR_C_like"/>
    <property type="match status" value="1"/>
</dbReference>
<dbReference type="PANTHER" id="PTHR43214:SF42">
    <property type="entry name" value="TRANSCRIPTIONAL REGULATORY PROTEIN DESR"/>
    <property type="match status" value="1"/>
</dbReference>
<dbReference type="Gene3D" id="3.40.50.2300">
    <property type="match status" value="1"/>
</dbReference>
<protein>
    <submittedName>
        <fullName evidence="3">Transcriptional regulator, LuxR family</fullName>
    </submittedName>
</protein>
<gene>
    <name evidence="3" type="ordered locus">AciX9_1186</name>
</gene>
<feature type="domain" description="HTH luxR-type" evidence="2">
    <location>
        <begin position="135"/>
        <end position="200"/>
    </location>
</feature>
<sequence length="218" mass="23716">MNRLILADDQVIFRAGAARVLSQEEDMRIVAQCEDAARLTSVIASFRASIVIFSSGLALDLPILLASIQEAGSRAILIADKDHHLPEAVYAQLGGIISRSVTGPQLIEAVRRVAKGQRSIERSAVSTMPSHDAVGARVRDRLTPKELQIVALIVQGCKNKDIATQLNTKEQVIKNYLRSIYDKTGVSDRLELALFTLHHRLLAEAAAKAGTLIQMKSA</sequence>
<dbReference type="KEGG" id="acm:AciX9_1186"/>
<dbReference type="GO" id="GO:0003677">
    <property type="term" value="F:DNA binding"/>
    <property type="evidence" value="ECO:0007669"/>
    <property type="project" value="UniProtKB-KW"/>
</dbReference>
<proteinExistence type="predicted"/>
<name>E8X4C2_GRATM</name>
<dbReference type="PANTHER" id="PTHR43214">
    <property type="entry name" value="TWO-COMPONENT RESPONSE REGULATOR"/>
    <property type="match status" value="1"/>
</dbReference>
<dbReference type="Pfam" id="PF00196">
    <property type="entry name" value="GerE"/>
    <property type="match status" value="1"/>
</dbReference>
<dbReference type="GO" id="GO:0006355">
    <property type="term" value="P:regulation of DNA-templated transcription"/>
    <property type="evidence" value="ECO:0007669"/>
    <property type="project" value="InterPro"/>
</dbReference>
<dbReference type="OrthoDB" id="118459at2"/>
<evidence type="ECO:0000313" key="4">
    <source>
        <dbReference type="Proteomes" id="UP000000343"/>
    </source>
</evidence>
<evidence type="ECO:0000259" key="2">
    <source>
        <dbReference type="PROSITE" id="PS50043"/>
    </source>
</evidence>
<keyword evidence="4" id="KW-1185">Reference proteome</keyword>
<evidence type="ECO:0000313" key="3">
    <source>
        <dbReference type="EMBL" id="ADW68249.1"/>
    </source>
</evidence>
<keyword evidence="1" id="KW-0238">DNA-binding</keyword>
<dbReference type="EMBL" id="CP002480">
    <property type="protein sequence ID" value="ADW68249.1"/>
    <property type="molecule type" value="Genomic_DNA"/>
</dbReference>
<dbReference type="SMART" id="SM00421">
    <property type="entry name" value="HTH_LUXR"/>
    <property type="match status" value="1"/>
</dbReference>
<organism evidence="4">
    <name type="scientific">Granulicella tundricola (strain ATCC BAA-1859 / DSM 23138 / MP5ACTX9)</name>
    <dbReference type="NCBI Taxonomy" id="1198114"/>
    <lineage>
        <taxon>Bacteria</taxon>
        <taxon>Pseudomonadati</taxon>
        <taxon>Acidobacteriota</taxon>
        <taxon>Terriglobia</taxon>
        <taxon>Terriglobales</taxon>
        <taxon>Acidobacteriaceae</taxon>
        <taxon>Granulicella</taxon>
    </lineage>
</organism>
<reference evidence="4" key="1">
    <citation type="submission" date="2011-01" db="EMBL/GenBank/DDBJ databases">
        <title>Complete sequence of chromosome of Acidobacterium sp. MP5ACTX9.</title>
        <authorList>
            <consortium name="US DOE Joint Genome Institute"/>
            <person name="Lucas S."/>
            <person name="Copeland A."/>
            <person name="Lapidus A."/>
            <person name="Cheng J.-F."/>
            <person name="Goodwin L."/>
            <person name="Pitluck S."/>
            <person name="Teshima H."/>
            <person name="Detter J.C."/>
            <person name="Han C."/>
            <person name="Tapia R."/>
            <person name="Land M."/>
            <person name="Hauser L."/>
            <person name="Kyrpides N."/>
            <person name="Ivanova N."/>
            <person name="Ovchinnikova G."/>
            <person name="Pagani I."/>
            <person name="Rawat S.R."/>
            <person name="Mannisto M."/>
            <person name="Haggblom M.M."/>
            <person name="Woyke T."/>
        </authorList>
    </citation>
    <scope>NUCLEOTIDE SEQUENCE [LARGE SCALE GENOMIC DNA]</scope>
    <source>
        <strain evidence="4">MP5ACTX9</strain>
    </source>
</reference>